<feature type="transmembrane region" description="Helical" evidence="2">
    <location>
        <begin position="138"/>
        <end position="159"/>
    </location>
</feature>
<comment type="caution">
    <text evidence="3">The sequence shown here is derived from an EMBL/GenBank/DDBJ whole genome shotgun (WGS) entry which is preliminary data.</text>
</comment>
<evidence type="ECO:0000313" key="4">
    <source>
        <dbReference type="Proteomes" id="UP001596456"/>
    </source>
</evidence>
<gene>
    <name evidence="3" type="ORF">ACFQPS_13535</name>
</gene>
<dbReference type="Proteomes" id="UP001596456">
    <property type="component" value="Unassembled WGS sequence"/>
</dbReference>
<dbReference type="EMBL" id="JBHTCM010000012">
    <property type="protein sequence ID" value="MFC7334189.1"/>
    <property type="molecule type" value="Genomic_DNA"/>
</dbReference>
<accession>A0ABW2KYS3</accession>
<name>A0ABW2KYS3_9PROT</name>
<keyword evidence="2" id="KW-0812">Transmembrane</keyword>
<evidence type="ECO:0000256" key="1">
    <source>
        <dbReference type="SAM" id="MobiDB-lite"/>
    </source>
</evidence>
<keyword evidence="2" id="KW-0472">Membrane</keyword>
<evidence type="ECO:0000256" key="2">
    <source>
        <dbReference type="SAM" id="Phobius"/>
    </source>
</evidence>
<sequence>MPDEEPMPWPQPIHFMVCKARIAPALSPRIAQLSQGRKRWQLWGGTDFFGLLQDCYAMLRRWAHGLLAFIFCLTLVEGRSSSALADGWASAAATHDTVVIALEDGMPSALEKFRSVDPRAPRVETEVKREREGGPGDGSIGVALVAFFLFIAAFSAGSFRASRPSPAAWLRPANRPQAAGRCPTGPPALPA</sequence>
<evidence type="ECO:0000313" key="3">
    <source>
        <dbReference type="EMBL" id="MFC7334189.1"/>
    </source>
</evidence>
<protein>
    <submittedName>
        <fullName evidence="3">Uncharacterized protein</fullName>
    </submittedName>
</protein>
<keyword evidence="2" id="KW-1133">Transmembrane helix</keyword>
<organism evidence="3 4">
    <name type="scientific">Rhodocista pekingensis</name>
    <dbReference type="NCBI Taxonomy" id="201185"/>
    <lineage>
        <taxon>Bacteria</taxon>
        <taxon>Pseudomonadati</taxon>
        <taxon>Pseudomonadota</taxon>
        <taxon>Alphaproteobacteria</taxon>
        <taxon>Rhodospirillales</taxon>
        <taxon>Azospirillaceae</taxon>
        <taxon>Rhodocista</taxon>
    </lineage>
</organism>
<reference evidence="4" key="1">
    <citation type="journal article" date="2019" name="Int. J. Syst. Evol. Microbiol.">
        <title>The Global Catalogue of Microorganisms (GCM) 10K type strain sequencing project: providing services to taxonomists for standard genome sequencing and annotation.</title>
        <authorList>
            <consortium name="The Broad Institute Genomics Platform"/>
            <consortium name="The Broad Institute Genome Sequencing Center for Infectious Disease"/>
            <person name="Wu L."/>
            <person name="Ma J."/>
        </authorList>
    </citation>
    <scope>NUCLEOTIDE SEQUENCE [LARGE SCALE GENOMIC DNA]</scope>
    <source>
        <strain evidence="4">CGMCC 1.16275</strain>
    </source>
</reference>
<feature type="region of interest" description="Disordered" evidence="1">
    <location>
        <begin position="170"/>
        <end position="191"/>
    </location>
</feature>
<proteinExistence type="predicted"/>
<keyword evidence="4" id="KW-1185">Reference proteome</keyword>